<gene>
    <name evidence="2" type="ORF">FHS03_004711</name>
</gene>
<feature type="transmembrane region" description="Helical" evidence="1">
    <location>
        <begin position="12"/>
        <end position="29"/>
    </location>
</feature>
<dbReference type="Proteomes" id="UP000541535">
    <property type="component" value="Unassembled WGS sequence"/>
</dbReference>
<keyword evidence="1" id="KW-0812">Transmembrane</keyword>
<dbReference type="RefSeq" id="WP_183443334.1">
    <property type="nucleotide sequence ID" value="NZ_JACHXD010000018.1"/>
</dbReference>
<feature type="transmembrane region" description="Helical" evidence="1">
    <location>
        <begin position="41"/>
        <end position="59"/>
    </location>
</feature>
<evidence type="ECO:0000256" key="1">
    <source>
        <dbReference type="SAM" id="Phobius"/>
    </source>
</evidence>
<feature type="transmembrane region" description="Helical" evidence="1">
    <location>
        <begin position="71"/>
        <end position="92"/>
    </location>
</feature>
<dbReference type="EMBL" id="JACHXD010000018">
    <property type="protein sequence ID" value="MBB3121633.1"/>
    <property type="molecule type" value="Genomic_DNA"/>
</dbReference>
<organism evidence="2 3">
    <name type="scientific">Pseudoduganella violacea</name>
    <dbReference type="NCBI Taxonomy" id="1715466"/>
    <lineage>
        <taxon>Bacteria</taxon>
        <taxon>Pseudomonadati</taxon>
        <taxon>Pseudomonadota</taxon>
        <taxon>Betaproteobacteria</taxon>
        <taxon>Burkholderiales</taxon>
        <taxon>Oxalobacteraceae</taxon>
        <taxon>Telluria group</taxon>
        <taxon>Pseudoduganella</taxon>
    </lineage>
</organism>
<evidence type="ECO:0000313" key="3">
    <source>
        <dbReference type="Proteomes" id="UP000541535"/>
    </source>
</evidence>
<dbReference type="AlphaFoldDB" id="A0A7W5BEG7"/>
<name>A0A7W5BEG7_9BURK</name>
<accession>A0A7W5BEG7</accession>
<keyword evidence="1" id="KW-1133">Transmembrane helix</keyword>
<comment type="caution">
    <text evidence="2">The sequence shown here is derived from an EMBL/GenBank/DDBJ whole genome shotgun (WGS) entry which is preliminary data.</text>
</comment>
<proteinExistence type="predicted"/>
<evidence type="ECO:0000313" key="2">
    <source>
        <dbReference type="EMBL" id="MBB3121633.1"/>
    </source>
</evidence>
<reference evidence="2 3" key="1">
    <citation type="submission" date="2020-08" db="EMBL/GenBank/DDBJ databases">
        <title>Genomic Encyclopedia of Type Strains, Phase III (KMG-III): the genomes of soil and plant-associated and newly described type strains.</title>
        <authorList>
            <person name="Whitman W."/>
        </authorList>
    </citation>
    <scope>NUCLEOTIDE SEQUENCE [LARGE SCALE GENOMIC DNA]</scope>
    <source>
        <strain evidence="2 3">CECT 8897</strain>
    </source>
</reference>
<keyword evidence="3" id="KW-1185">Reference proteome</keyword>
<keyword evidence="1" id="KW-0472">Membrane</keyword>
<protein>
    <submittedName>
        <fullName evidence="2">Uncharacterized protein</fullName>
    </submittedName>
</protein>
<sequence>MNKQAIQRLSPLTMLGACLATIALILAPVSPRFDYAPLNYLAAMALAMLLPFSLCWLALRIRARGWQAGMTGLALLTWLPALAFVFMASYPLRTALAQSETAEDEPVASLRSGGDHYRLYRLSGGARSSWSVLLRRETPLLPGLKLVRDVERRGHTYSAYLCEAPANGGVTLSQDPCDSVNQY</sequence>